<gene>
    <name evidence="2" type="ordered locus">EAE_00220</name>
</gene>
<evidence type="ECO:0000313" key="3">
    <source>
        <dbReference type="Proteomes" id="UP000008881"/>
    </source>
</evidence>
<dbReference type="EMBL" id="CP002824">
    <property type="protein sequence ID" value="AEG94983.1"/>
    <property type="molecule type" value="Genomic_DNA"/>
</dbReference>
<dbReference type="PATRIC" id="fig|1028307.3.peg.33"/>
<dbReference type="Proteomes" id="UP000008881">
    <property type="component" value="Chromosome"/>
</dbReference>
<dbReference type="OrthoDB" id="6981030at2"/>
<protein>
    <recommendedName>
        <fullName evidence="1">DUF4123 domain-containing protein</fullName>
    </recommendedName>
</protein>
<organism evidence="2 3">
    <name type="scientific">Klebsiella aerogenes (strain ATCC 13048 / DSM 30053 / CCUG 1429 / JCM 1235 / KCTC 2190 / NBRC 13534 / NCIMB 10102 / NCTC 10006 / CDC 819-56)</name>
    <name type="common">Enterobacter aerogenes</name>
    <dbReference type="NCBI Taxonomy" id="1028307"/>
    <lineage>
        <taxon>Bacteria</taxon>
        <taxon>Pseudomonadati</taxon>
        <taxon>Pseudomonadota</taxon>
        <taxon>Gammaproteobacteria</taxon>
        <taxon>Enterobacterales</taxon>
        <taxon>Enterobacteriaceae</taxon>
        <taxon>Klebsiella/Raoultella group</taxon>
        <taxon>Klebsiella</taxon>
    </lineage>
</organism>
<name>A0A0H3FI58_KLEAK</name>
<dbReference type="HOGENOM" id="CLU_093458_0_0_6"/>
<keyword evidence="3" id="KW-1185">Reference proteome</keyword>
<dbReference type="GeneID" id="93313162"/>
<dbReference type="InterPro" id="IPR025391">
    <property type="entry name" value="DUF4123"/>
</dbReference>
<sequence length="259" mass="30120">MQCISYWVSKLEPLCAEIETEYLDFIIDQSGLDYSIIPALEEFSPPLQWQSLYLGLPEESLPKIAPLLIRIVLNAPLQRQWFIELAYKTQTRTPLLAIGSQWTFSTLAEWLTDCVDATHEGRSGLFRYFDARLFPWLFSDILQPEQQVQLRRPALFWSWLDLDARPALLIGHGAPLGRGEKCQKIAFSDEQFEVMMCLCDVRLFLRHRSLPNSWFNSQEERFSACFRAMLDATKNGILLDNDREEWVMNTLVERHSPAE</sequence>
<evidence type="ECO:0000313" key="2">
    <source>
        <dbReference type="EMBL" id="AEG94983.1"/>
    </source>
</evidence>
<dbReference type="Pfam" id="PF13503">
    <property type="entry name" value="DUF4123"/>
    <property type="match status" value="1"/>
</dbReference>
<evidence type="ECO:0000259" key="1">
    <source>
        <dbReference type="Pfam" id="PF13503"/>
    </source>
</evidence>
<dbReference type="AlphaFoldDB" id="A0A0H3FI58"/>
<proteinExistence type="predicted"/>
<dbReference type="RefSeq" id="WP_013878141.1">
    <property type="nucleotide sequence ID" value="NC_015663.1"/>
</dbReference>
<feature type="domain" description="DUF4123" evidence="1">
    <location>
        <begin position="26"/>
        <end position="147"/>
    </location>
</feature>
<dbReference type="eggNOG" id="ENOG5031EI6">
    <property type="taxonomic scope" value="Bacteria"/>
</dbReference>
<reference evidence="2 3" key="1">
    <citation type="journal article" date="2012" name="J. Bacteriol.">
        <title>Complete genome sequence of Enterobacter aerogenes KCTC 2190.</title>
        <authorList>
            <person name="Shin S.H."/>
            <person name="Kim S."/>
            <person name="Kim J.Y."/>
            <person name="Lee S."/>
            <person name="Um Y."/>
            <person name="Oh M.K."/>
            <person name="Kim Y.R."/>
            <person name="Lee J."/>
            <person name="Yang K.S."/>
        </authorList>
    </citation>
    <scope>NUCLEOTIDE SEQUENCE [LARGE SCALE GENOMIC DNA]</scope>
    <source>
        <strain evidence="2 3">KCTC 2190</strain>
    </source>
</reference>
<dbReference type="KEGG" id="eae:EAE_00220"/>
<accession>A0A0H3FI58</accession>